<organism evidence="2 3">
    <name type="scientific">Streptomyces asoensis</name>
    <dbReference type="NCBI Taxonomy" id="249586"/>
    <lineage>
        <taxon>Bacteria</taxon>
        <taxon>Bacillati</taxon>
        <taxon>Actinomycetota</taxon>
        <taxon>Actinomycetes</taxon>
        <taxon>Kitasatosporales</taxon>
        <taxon>Streptomycetaceae</taxon>
        <taxon>Streptomyces</taxon>
    </lineage>
</organism>
<feature type="compositionally biased region" description="Basic and acidic residues" evidence="1">
    <location>
        <begin position="1"/>
        <end position="12"/>
    </location>
</feature>
<feature type="region of interest" description="Disordered" evidence="1">
    <location>
        <begin position="143"/>
        <end position="166"/>
    </location>
</feature>
<dbReference type="RefSeq" id="WP_171398636.1">
    <property type="nucleotide sequence ID" value="NZ_CP049838.1"/>
</dbReference>
<feature type="region of interest" description="Disordered" evidence="1">
    <location>
        <begin position="1"/>
        <end position="20"/>
    </location>
</feature>
<name>A0A6M4WUW6_9ACTN</name>
<dbReference type="Proteomes" id="UP000502665">
    <property type="component" value="Chromosome"/>
</dbReference>
<keyword evidence="3" id="KW-1185">Reference proteome</keyword>
<dbReference type="AlphaFoldDB" id="A0A6M4WUW6"/>
<evidence type="ECO:0000313" key="2">
    <source>
        <dbReference type="EMBL" id="QJT03165.1"/>
    </source>
</evidence>
<gene>
    <name evidence="2" type="ORF">G9272_25165</name>
</gene>
<accession>A0A6M4WUW6</accession>
<proteinExistence type="predicted"/>
<dbReference type="SUPFAM" id="SSF48371">
    <property type="entry name" value="ARM repeat"/>
    <property type="match status" value="1"/>
</dbReference>
<evidence type="ECO:0000313" key="3">
    <source>
        <dbReference type="Proteomes" id="UP000502665"/>
    </source>
</evidence>
<reference evidence="2" key="1">
    <citation type="submission" date="2020-03" db="EMBL/GenBank/DDBJ databases">
        <title>Molecular networking-based the target discovery of potent antiproliferative macrolactams: 5/6/7/16 polycyclic ansamycins and glycosylated trienomycin from Streptomyces cacaoi subsp. asoensis.</title>
        <authorList>
            <person name="Liu L.-L."/>
        </authorList>
    </citation>
    <scope>NUCLEOTIDE SEQUENCE [LARGE SCALE GENOMIC DNA]</scope>
    <source>
        <strain evidence="2">H2S5</strain>
    </source>
</reference>
<sequence length="567" mass="63141">MDHSIQRNEPAKSRKHGTKISTEGYLGSRVVSFDGQSVGRVDFVFTGSGTESDVVSVAAVARHTRGPRKPSLWKLVPIHDAHIRPDGTISVPYGRGMILSGPELASAPADLSTEMANKIKAHFSDVHYAVDLRGSLPRKPLPASGAVKFKGGATRKDDRDSEESLISSPIPGDEAFWHSSEAAHWAQAAQLIGVGVQLSGHHNVLNEWEDDARTLLIPRLESLKRGDPWPQARIAFEKLGLLETFLSVREEPLARAGELSTIQSQLWEESYLNQNGVSSEAATALLYSGLLSPSELVRISSASQLSWLLDDLEGDMREHLIQGCRSDSHTVQMISASALGRHEEDHEVLQNFIDPQSNCDTAEPAHTSTIVHGTWAANGIWWRPEGDFFQFIKQHVSTDLYDGPGYFRWSAKWKKKERRGAGFKLEQWLAANVVPHPGTKIKEFDTVFAHSHGANVSLSAGLVGAKITFLVLLHPAIDRRSPREMQLILSNISGVLAFFPHFDLTVLADRSLRGFPKHDDKVTERQIPGWFKHDALLDPYTWHQNGLINDLNYYRDQARDRRRDLQI</sequence>
<dbReference type="InterPro" id="IPR016024">
    <property type="entry name" value="ARM-type_fold"/>
</dbReference>
<protein>
    <submittedName>
        <fullName evidence="2">Uncharacterized protein</fullName>
    </submittedName>
</protein>
<evidence type="ECO:0000256" key="1">
    <source>
        <dbReference type="SAM" id="MobiDB-lite"/>
    </source>
</evidence>
<dbReference type="EMBL" id="CP049838">
    <property type="protein sequence ID" value="QJT03165.1"/>
    <property type="molecule type" value="Genomic_DNA"/>
</dbReference>